<reference evidence="3 4" key="1">
    <citation type="submission" date="2017-11" db="EMBL/GenBank/DDBJ databases">
        <title>Bradyrhizobium forestalis sp. nov., an efficient nitrogen-fixing bacterium isolated from nodules of forest legume species in the Amazon.</title>
        <authorList>
            <person name="Costa E.M."/>
            <person name="Guimaraes A."/>
            <person name="Carvalho T.S."/>
            <person name="Rodrigues T.L."/>
            <person name="Ribeiro P.R.A."/>
            <person name="Lebbe L."/>
            <person name="Willems A."/>
            <person name="Moreira F.M.S."/>
        </authorList>
    </citation>
    <scope>NUCLEOTIDE SEQUENCE [LARGE SCALE GENOMIC DNA]</scope>
    <source>
        <strain evidence="3 4">INPA54B</strain>
    </source>
</reference>
<gene>
    <name evidence="3" type="ORF">CVM73_23710</name>
</gene>
<evidence type="ECO:0000313" key="4">
    <source>
        <dbReference type="Proteomes" id="UP000231194"/>
    </source>
</evidence>
<feature type="transmembrane region" description="Helical" evidence="1">
    <location>
        <begin position="24"/>
        <end position="42"/>
    </location>
</feature>
<dbReference type="Proteomes" id="UP000231194">
    <property type="component" value="Unassembled WGS sequence"/>
</dbReference>
<keyword evidence="1" id="KW-0812">Transmembrane</keyword>
<dbReference type="AlphaFoldDB" id="A0A2M8R4W6"/>
<dbReference type="OrthoDB" id="7173339at2"/>
<comment type="caution">
    <text evidence="3">The sequence shown here is derived from an EMBL/GenBank/DDBJ whole genome shotgun (WGS) entry which is preliminary data.</text>
</comment>
<dbReference type="InterPro" id="IPR018704">
    <property type="entry name" value="SecYEG/CpoB_TPR"/>
</dbReference>
<name>A0A2M8R4W6_9BRAD</name>
<feature type="domain" description="Ancillary SecYEG translocon subunit/Cell division coordinator CpoB TPR" evidence="2">
    <location>
        <begin position="18"/>
        <end position="159"/>
    </location>
</feature>
<dbReference type="RefSeq" id="WP_100234245.1">
    <property type="nucleotide sequence ID" value="NZ_PGVG01000021.1"/>
</dbReference>
<protein>
    <recommendedName>
        <fullName evidence="2">Ancillary SecYEG translocon subunit/Cell division coordinator CpoB TPR domain-containing protein</fullName>
    </recommendedName>
</protein>
<sequence>MSELFDEVDEEVRREQFKKLWDKYSIYFVALMVLVVAAAAGWQGYKYLEAKKAAEAGAAFEKAVELSEQGKHADAEKAFTELAAKAPSGYRTLARLRAAAEAASGDPKAAAKMYDDIAADRSVGGEWQDLAKIRAAGLLLDSASYADMQQRLEASAAPKSKSTFRHSAREMLALSAWRNNDMTAARKWLDAIDGDGETPPGLRSRAEALAALLPPVAKS</sequence>
<keyword evidence="1" id="KW-1133">Transmembrane helix</keyword>
<evidence type="ECO:0000313" key="3">
    <source>
        <dbReference type="EMBL" id="PJG52866.1"/>
    </source>
</evidence>
<accession>A0A2M8R4W6</accession>
<dbReference type="Pfam" id="PF09976">
    <property type="entry name" value="TPR_21"/>
    <property type="match status" value="1"/>
</dbReference>
<proteinExistence type="predicted"/>
<evidence type="ECO:0000256" key="1">
    <source>
        <dbReference type="SAM" id="Phobius"/>
    </source>
</evidence>
<evidence type="ECO:0000259" key="2">
    <source>
        <dbReference type="Pfam" id="PF09976"/>
    </source>
</evidence>
<keyword evidence="1" id="KW-0472">Membrane</keyword>
<dbReference type="EMBL" id="PGVG01000021">
    <property type="protein sequence ID" value="PJG52866.1"/>
    <property type="molecule type" value="Genomic_DNA"/>
</dbReference>
<organism evidence="3 4">
    <name type="scientific">Bradyrhizobium forestalis</name>
    <dbReference type="NCBI Taxonomy" id="1419263"/>
    <lineage>
        <taxon>Bacteria</taxon>
        <taxon>Pseudomonadati</taxon>
        <taxon>Pseudomonadota</taxon>
        <taxon>Alphaproteobacteria</taxon>
        <taxon>Hyphomicrobiales</taxon>
        <taxon>Nitrobacteraceae</taxon>
        <taxon>Bradyrhizobium</taxon>
    </lineage>
</organism>
<keyword evidence="4" id="KW-1185">Reference proteome</keyword>